<reference evidence="3" key="1">
    <citation type="journal article" date="2019" name="Int. J. Syst. Evol. Microbiol.">
        <title>The Global Catalogue of Microorganisms (GCM) 10K type strain sequencing project: providing services to taxonomists for standard genome sequencing and annotation.</title>
        <authorList>
            <consortium name="The Broad Institute Genomics Platform"/>
            <consortium name="The Broad Institute Genome Sequencing Center for Infectious Disease"/>
            <person name="Wu L."/>
            <person name="Ma J."/>
        </authorList>
    </citation>
    <scope>NUCLEOTIDE SEQUENCE [LARGE SCALE GENOMIC DNA]</scope>
    <source>
        <strain evidence="3">CGMCC 1.15044</strain>
    </source>
</reference>
<proteinExistence type="predicted"/>
<feature type="domain" description="N-acetyltransferase" evidence="1">
    <location>
        <begin position="132"/>
        <end position="264"/>
    </location>
</feature>
<organism evidence="2 3">
    <name type="scientific">Paenibacillus physcomitrellae</name>
    <dbReference type="NCBI Taxonomy" id="1619311"/>
    <lineage>
        <taxon>Bacteria</taxon>
        <taxon>Bacillati</taxon>
        <taxon>Bacillota</taxon>
        <taxon>Bacilli</taxon>
        <taxon>Bacillales</taxon>
        <taxon>Paenibacillaceae</taxon>
        <taxon>Paenibacillus</taxon>
    </lineage>
</organism>
<evidence type="ECO:0000313" key="2">
    <source>
        <dbReference type="EMBL" id="GGA46189.1"/>
    </source>
</evidence>
<name>A0ABQ1GLI1_9BACL</name>
<sequence length="264" mass="29733">MRTEGIERKVQQIEAMELRLNQFNATRALALSDKKPELLEIGNSILLMETTEPESMYYNRVKGFGPSDLDKLDLILQAYESRNLVPCFDISPGRMTGEIGGALYQKGFVCAEQLTFLEADPGSIRTAPAASVKIRFVDEELADDLLNSISRIMGGVSPEILERKKPYFVRPHFRNYLAYINEEIAGIGSLFTHGQEGYLANDYTFPEYRGRGCQKALIAHRLAEAARLGLESVYTDVEFGSVSHENMRLLGFEQVFITSFWVKA</sequence>
<dbReference type="Proteomes" id="UP000609323">
    <property type="component" value="Unassembled WGS sequence"/>
</dbReference>
<dbReference type="Pfam" id="PF00583">
    <property type="entry name" value="Acetyltransf_1"/>
    <property type="match status" value="1"/>
</dbReference>
<dbReference type="Gene3D" id="3.40.630.30">
    <property type="match status" value="1"/>
</dbReference>
<gene>
    <name evidence="2" type="ORF">GCM10010917_34350</name>
</gene>
<accession>A0ABQ1GLI1</accession>
<keyword evidence="3" id="KW-1185">Reference proteome</keyword>
<comment type="caution">
    <text evidence="2">The sequence shown here is derived from an EMBL/GenBank/DDBJ whole genome shotgun (WGS) entry which is preliminary data.</text>
</comment>
<dbReference type="SUPFAM" id="SSF55729">
    <property type="entry name" value="Acyl-CoA N-acyltransferases (Nat)"/>
    <property type="match status" value="1"/>
</dbReference>
<dbReference type="RefSeq" id="WP_094094292.1">
    <property type="nucleotide sequence ID" value="NZ_BMHF01000014.1"/>
</dbReference>
<dbReference type="CDD" id="cd04301">
    <property type="entry name" value="NAT_SF"/>
    <property type="match status" value="1"/>
</dbReference>
<dbReference type="PROSITE" id="PS51186">
    <property type="entry name" value="GNAT"/>
    <property type="match status" value="1"/>
</dbReference>
<dbReference type="InterPro" id="IPR000182">
    <property type="entry name" value="GNAT_dom"/>
</dbReference>
<dbReference type="EMBL" id="BMHF01000014">
    <property type="protein sequence ID" value="GGA46189.1"/>
    <property type="molecule type" value="Genomic_DNA"/>
</dbReference>
<dbReference type="InterPro" id="IPR016181">
    <property type="entry name" value="Acyl_CoA_acyltransferase"/>
</dbReference>
<evidence type="ECO:0000313" key="3">
    <source>
        <dbReference type="Proteomes" id="UP000609323"/>
    </source>
</evidence>
<evidence type="ECO:0000259" key="1">
    <source>
        <dbReference type="PROSITE" id="PS51186"/>
    </source>
</evidence>
<protein>
    <recommendedName>
        <fullName evidence="1">N-acetyltransferase domain-containing protein</fullName>
    </recommendedName>
</protein>